<evidence type="ECO:0000313" key="2">
    <source>
        <dbReference type="Proteomes" id="UP001165341"/>
    </source>
</evidence>
<proteinExistence type="predicted"/>
<dbReference type="RefSeq" id="WP_243011272.1">
    <property type="nucleotide sequence ID" value="NZ_JALGAR010000001.1"/>
</dbReference>
<protein>
    <submittedName>
        <fullName evidence="1">Uncharacterized protein</fullName>
    </submittedName>
</protein>
<dbReference type="AlphaFoldDB" id="A0AA41UED0"/>
<dbReference type="EMBL" id="JALGAR010000001">
    <property type="protein sequence ID" value="MCI4657323.1"/>
    <property type="molecule type" value="Genomic_DNA"/>
</dbReference>
<keyword evidence="2" id="KW-1185">Reference proteome</keyword>
<accession>A0AA41UED0</accession>
<sequence>MDEEEWAVRLLDAALCPFYDSAGLQAWRAHTSEALLNLVKDARIVAVSTLNGDFFFPTFQFSARGELLPIREVPAPFSPSRDCEWLRFERSQSCPQSQTQIRRGGASLPGSRLFLHLYRPAHEHVSDGQAIAAQDA</sequence>
<comment type="caution">
    <text evidence="1">The sequence shown here is derived from an EMBL/GenBank/DDBJ whole genome shotgun (WGS) entry which is preliminary data.</text>
</comment>
<organism evidence="1 2">
    <name type="scientific">Cryobacterium zhongshanensis</name>
    <dbReference type="NCBI Taxonomy" id="2928153"/>
    <lineage>
        <taxon>Bacteria</taxon>
        <taxon>Bacillati</taxon>
        <taxon>Actinomycetota</taxon>
        <taxon>Actinomycetes</taxon>
        <taxon>Micrococcales</taxon>
        <taxon>Microbacteriaceae</taxon>
        <taxon>Cryobacterium</taxon>
    </lineage>
</organism>
<name>A0AA41UED0_9MICO</name>
<reference evidence="1" key="1">
    <citation type="submission" date="2022-03" db="EMBL/GenBank/DDBJ databases">
        <title>Cryobacterium sp. nov. strain ZS14-85, isolated from Antarctic soil.</title>
        <authorList>
            <person name="Li J."/>
            <person name="Niu G."/>
        </authorList>
    </citation>
    <scope>NUCLEOTIDE SEQUENCE</scope>
    <source>
        <strain evidence="1">ZS14-85</strain>
    </source>
</reference>
<evidence type="ECO:0000313" key="1">
    <source>
        <dbReference type="EMBL" id="MCI4657323.1"/>
    </source>
</evidence>
<gene>
    <name evidence="1" type="ORF">MQH31_05795</name>
</gene>
<dbReference type="Proteomes" id="UP001165341">
    <property type="component" value="Unassembled WGS sequence"/>
</dbReference>